<dbReference type="GO" id="GO:0005730">
    <property type="term" value="C:nucleolus"/>
    <property type="evidence" value="ECO:0007669"/>
    <property type="project" value="UniProtKB-SubCell"/>
</dbReference>
<feature type="compositionally biased region" description="Basic and acidic residues" evidence="8">
    <location>
        <begin position="237"/>
        <end position="248"/>
    </location>
</feature>
<evidence type="ECO:0000313" key="10">
    <source>
        <dbReference type="Proteomes" id="UP000726737"/>
    </source>
</evidence>
<evidence type="ECO:0000256" key="8">
    <source>
        <dbReference type="SAM" id="MobiDB-lite"/>
    </source>
</evidence>
<evidence type="ECO:0000256" key="4">
    <source>
        <dbReference type="ARBA" id="ARBA00019827"/>
    </source>
</evidence>
<dbReference type="AlphaFoldDB" id="A0A9P6PT67"/>
<evidence type="ECO:0000256" key="2">
    <source>
        <dbReference type="ARBA" id="ARBA00006916"/>
    </source>
</evidence>
<comment type="caution">
    <text evidence="9">The sequence shown here is derived from an EMBL/GenBank/DDBJ whole genome shotgun (WGS) entry which is preliminary data.</text>
</comment>
<keyword evidence="10" id="KW-1185">Reference proteome</keyword>
<evidence type="ECO:0000256" key="5">
    <source>
        <dbReference type="ARBA" id="ARBA00022552"/>
    </source>
</evidence>
<protein>
    <recommendedName>
        <fullName evidence="3">rRNA-processing protein EFG1</fullName>
    </recommendedName>
    <alternativeName>
        <fullName evidence="4">rRNA-processing protein efg1</fullName>
    </alternativeName>
</protein>
<dbReference type="OrthoDB" id="47732at2759"/>
<evidence type="ECO:0000256" key="6">
    <source>
        <dbReference type="ARBA" id="ARBA00023054"/>
    </source>
</evidence>
<feature type="region of interest" description="Disordered" evidence="8">
    <location>
        <begin position="1"/>
        <end position="37"/>
    </location>
</feature>
<sequence>MQTTTTTPTVNKEANAGEKKKFQRKVAPSKAPGRLLKKKLRDMERLIKNKDTLKDLPEEVIAETEKKIVEIKKQIEALGPQQSSSSPKSQASSKPSKRSQEKSENSLKFRELRRAGRKISAFKKQHPSYETSEEESKALADLELDLLYIKHFPKHEEYISIYPDSPLTDEGQVKKQTEIKDRIAKALANGEIKKSLGPTDGSKQEETSKTSTGKHPTSNWNDEDSDEDNEDDECENTDEHESKKQKME</sequence>
<name>A0A9P6PT67_9FUNG</name>
<feature type="compositionally biased region" description="Low complexity" evidence="8">
    <location>
        <begin position="76"/>
        <end position="94"/>
    </location>
</feature>
<keyword evidence="5" id="KW-0698">rRNA processing</keyword>
<gene>
    <name evidence="9" type="ORF">BG011_007131</name>
</gene>
<feature type="region of interest" description="Disordered" evidence="8">
    <location>
        <begin position="76"/>
        <end position="137"/>
    </location>
</feature>
<feature type="region of interest" description="Disordered" evidence="8">
    <location>
        <begin position="186"/>
        <end position="248"/>
    </location>
</feature>
<dbReference type="EMBL" id="JAAAJA010000537">
    <property type="protein sequence ID" value="KAG0252207.1"/>
    <property type="molecule type" value="Genomic_DNA"/>
</dbReference>
<feature type="compositionally biased region" description="Acidic residues" evidence="8">
    <location>
        <begin position="221"/>
        <end position="236"/>
    </location>
</feature>
<keyword evidence="6" id="KW-0175">Coiled coil</keyword>
<reference evidence="9" key="1">
    <citation type="journal article" date="2020" name="Fungal Divers.">
        <title>Resolving the Mortierellaceae phylogeny through synthesis of multi-gene phylogenetics and phylogenomics.</title>
        <authorList>
            <person name="Vandepol N."/>
            <person name="Liber J."/>
            <person name="Desiro A."/>
            <person name="Na H."/>
            <person name="Kennedy M."/>
            <person name="Barry K."/>
            <person name="Grigoriev I.V."/>
            <person name="Miller A.N."/>
            <person name="O'Donnell K."/>
            <person name="Stajich J.E."/>
            <person name="Bonito G."/>
        </authorList>
    </citation>
    <scope>NUCLEOTIDE SEQUENCE</scope>
    <source>
        <strain evidence="9">KOD948</strain>
    </source>
</reference>
<dbReference type="Proteomes" id="UP000726737">
    <property type="component" value="Unassembled WGS sequence"/>
</dbReference>
<evidence type="ECO:0000313" key="9">
    <source>
        <dbReference type="EMBL" id="KAG0252207.1"/>
    </source>
</evidence>
<dbReference type="Pfam" id="PF10153">
    <property type="entry name" value="Efg1"/>
    <property type="match status" value="1"/>
</dbReference>
<dbReference type="InterPro" id="IPR019310">
    <property type="entry name" value="Efg1"/>
</dbReference>
<keyword evidence="7" id="KW-0539">Nucleus</keyword>
<feature type="compositionally biased region" description="Polar residues" evidence="8">
    <location>
        <begin position="209"/>
        <end position="218"/>
    </location>
</feature>
<proteinExistence type="inferred from homology"/>
<comment type="similarity">
    <text evidence="2">Belongs to the EFG1 family.</text>
</comment>
<comment type="subcellular location">
    <subcellularLocation>
        <location evidence="1">Nucleus</location>
        <location evidence="1">Nucleolus</location>
    </subcellularLocation>
</comment>
<evidence type="ECO:0000256" key="1">
    <source>
        <dbReference type="ARBA" id="ARBA00004604"/>
    </source>
</evidence>
<evidence type="ECO:0000256" key="7">
    <source>
        <dbReference type="ARBA" id="ARBA00023242"/>
    </source>
</evidence>
<dbReference type="PANTHER" id="PTHR33911:SF1">
    <property type="entry name" value="RRNA-PROCESSING PROTEIN EFG1"/>
    <property type="match status" value="1"/>
</dbReference>
<dbReference type="InterPro" id="IPR050786">
    <property type="entry name" value="EFG1_rRNA-proc"/>
</dbReference>
<feature type="compositionally biased region" description="Basic residues" evidence="8">
    <location>
        <begin position="115"/>
        <end position="126"/>
    </location>
</feature>
<feature type="compositionally biased region" description="Polar residues" evidence="8">
    <location>
        <begin position="1"/>
        <end position="12"/>
    </location>
</feature>
<feature type="compositionally biased region" description="Basic and acidic residues" evidence="8">
    <location>
        <begin position="98"/>
        <end position="114"/>
    </location>
</feature>
<accession>A0A9P6PT67</accession>
<dbReference type="GO" id="GO:0000462">
    <property type="term" value="P:maturation of SSU-rRNA from tricistronic rRNA transcript (SSU-rRNA, 5.8S rRNA, LSU-rRNA)"/>
    <property type="evidence" value="ECO:0007669"/>
    <property type="project" value="TreeGrafter"/>
</dbReference>
<dbReference type="GO" id="GO:0030688">
    <property type="term" value="C:preribosome, small subunit precursor"/>
    <property type="evidence" value="ECO:0007669"/>
    <property type="project" value="TreeGrafter"/>
</dbReference>
<evidence type="ECO:0000256" key="3">
    <source>
        <dbReference type="ARBA" id="ARBA00018689"/>
    </source>
</evidence>
<dbReference type="PANTHER" id="PTHR33911">
    <property type="entry name" value="RRNA-PROCESSING PROTEIN EFG1"/>
    <property type="match status" value="1"/>
</dbReference>
<organism evidence="9 10">
    <name type="scientific">Mortierella polycephala</name>
    <dbReference type="NCBI Taxonomy" id="41804"/>
    <lineage>
        <taxon>Eukaryota</taxon>
        <taxon>Fungi</taxon>
        <taxon>Fungi incertae sedis</taxon>
        <taxon>Mucoromycota</taxon>
        <taxon>Mortierellomycotina</taxon>
        <taxon>Mortierellomycetes</taxon>
        <taxon>Mortierellales</taxon>
        <taxon>Mortierellaceae</taxon>
        <taxon>Mortierella</taxon>
    </lineage>
</organism>